<dbReference type="SUPFAM" id="SSF55811">
    <property type="entry name" value="Nudix"/>
    <property type="match status" value="1"/>
</dbReference>
<dbReference type="InterPro" id="IPR015797">
    <property type="entry name" value="NUDIX_hydrolase-like_dom_sf"/>
</dbReference>
<comment type="caution">
    <text evidence="9">The sequence shown here is derived from an EMBL/GenBank/DDBJ whole genome shotgun (WGS) entry which is preliminary data.</text>
</comment>
<feature type="region of interest" description="Disordered" evidence="7">
    <location>
        <begin position="1"/>
        <end position="22"/>
    </location>
</feature>
<keyword evidence="10" id="KW-1185">Reference proteome</keyword>
<evidence type="ECO:0000313" key="10">
    <source>
        <dbReference type="Proteomes" id="UP000279236"/>
    </source>
</evidence>
<gene>
    <name evidence="9" type="ORF">EHS24_007440</name>
</gene>
<keyword evidence="3" id="KW-0479">Metal-binding</keyword>
<reference evidence="9 10" key="1">
    <citation type="submission" date="2018-11" db="EMBL/GenBank/DDBJ databases">
        <title>Genome sequence of Apiotrichum porosum DSM 27194.</title>
        <authorList>
            <person name="Aliyu H."/>
            <person name="Gorte O."/>
            <person name="Ochsenreither K."/>
        </authorList>
    </citation>
    <scope>NUCLEOTIDE SEQUENCE [LARGE SCALE GENOMIC DNA]</scope>
    <source>
        <strain evidence="9 10">DSM 27194</strain>
    </source>
</reference>
<dbReference type="GeneID" id="39591983"/>
<evidence type="ECO:0000256" key="4">
    <source>
        <dbReference type="ARBA" id="ARBA00022801"/>
    </source>
</evidence>
<comment type="cofactor">
    <cofactor evidence="2">
        <name>Mg(2+)</name>
        <dbReference type="ChEBI" id="CHEBI:18420"/>
    </cofactor>
</comment>
<dbReference type="PANTHER" id="PTHR12318">
    <property type="entry name" value="TESTOSTERONE-REGULATED PROTEIN RP2"/>
    <property type="match status" value="1"/>
</dbReference>
<evidence type="ECO:0000256" key="5">
    <source>
        <dbReference type="ARBA" id="ARBA00022842"/>
    </source>
</evidence>
<evidence type="ECO:0000259" key="8">
    <source>
        <dbReference type="PROSITE" id="PS51462"/>
    </source>
</evidence>
<dbReference type="AlphaFoldDB" id="A0A427XU30"/>
<dbReference type="OrthoDB" id="2592539at2759"/>
<sequence length="336" mass="36138">MSRKSSSGPKKPPAVPRPSSSIMLLSPTNQLLLLHRVQTSSSFASAHVFPGGNLSAFHETIPAEGSAERHLDGPAYRIAAIRETFEESGILLSQAEGEGNGLLHLSEDIAEAGRKAIHGDKVRFTDWLEGVGGTPDVDNLIPFTRWVTPTTVPKRFTTQMYVYMLPLSTDVDSELVVHTPTHDGGLEHTAAQFDDVATWLSRADKGEVILYPPQLYLLTLLGQFLTGKGDYAAQRAALSAFLAKVPTGDLPHPTANISWGDKSMSPVPIPIKRADGRTTVGLDTPGPELAGSGRGGDYDHVVVVNFAKIGSSKMEVRSRKEVLAEAEAEKAKQAKL</sequence>
<evidence type="ECO:0000256" key="7">
    <source>
        <dbReference type="SAM" id="MobiDB-lite"/>
    </source>
</evidence>
<proteinExistence type="predicted"/>
<keyword evidence="5" id="KW-0460">Magnesium</keyword>
<name>A0A427XU30_9TREE</name>
<comment type="cofactor">
    <cofactor evidence="1">
        <name>Mn(2+)</name>
        <dbReference type="ChEBI" id="CHEBI:29035"/>
    </cofactor>
</comment>
<keyword evidence="6" id="KW-0464">Manganese</keyword>
<dbReference type="RefSeq" id="XP_028476698.1">
    <property type="nucleotide sequence ID" value="XM_028622805.1"/>
</dbReference>
<dbReference type="GO" id="GO:0016818">
    <property type="term" value="F:hydrolase activity, acting on acid anhydrides, in phosphorus-containing anhydrides"/>
    <property type="evidence" value="ECO:0007669"/>
    <property type="project" value="InterPro"/>
</dbReference>
<feature type="region of interest" description="Disordered" evidence="7">
    <location>
        <begin position="274"/>
        <end position="293"/>
    </location>
</feature>
<evidence type="ECO:0000256" key="6">
    <source>
        <dbReference type="ARBA" id="ARBA00023211"/>
    </source>
</evidence>
<dbReference type="Proteomes" id="UP000279236">
    <property type="component" value="Unassembled WGS sequence"/>
</dbReference>
<protein>
    <recommendedName>
        <fullName evidence="8">Nudix hydrolase domain-containing protein</fullName>
    </recommendedName>
</protein>
<dbReference type="Gene3D" id="3.90.79.10">
    <property type="entry name" value="Nucleoside Triphosphate Pyrophosphohydrolase"/>
    <property type="match status" value="1"/>
</dbReference>
<dbReference type="STRING" id="105984.A0A427XU30"/>
<dbReference type="GO" id="GO:0005739">
    <property type="term" value="C:mitochondrion"/>
    <property type="evidence" value="ECO:0007669"/>
    <property type="project" value="TreeGrafter"/>
</dbReference>
<feature type="domain" description="Nudix hydrolase" evidence="8">
    <location>
        <begin position="15"/>
        <end position="216"/>
    </location>
</feature>
<dbReference type="PROSITE" id="PS51462">
    <property type="entry name" value="NUDIX"/>
    <property type="match status" value="1"/>
</dbReference>
<accession>A0A427XU30</accession>
<evidence type="ECO:0000256" key="2">
    <source>
        <dbReference type="ARBA" id="ARBA00001946"/>
    </source>
</evidence>
<dbReference type="CDD" id="cd18870">
    <property type="entry name" value="NUDIX_AcylCoAdiphos_Nudt19"/>
    <property type="match status" value="1"/>
</dbReference>
<evidence type="ECO:0000256" key="3">
    <source>
        <dbReference type="ARBA" id="ARBA00022723"/>
    </source>
</evidence>
<dbReference type="EMBL" id="RSCE01000005">
    <property type="protein sequence ID" value="RSH82466.1"/>
    <property type="molecule type" value="Genomic_DNA"/>
</dbReference>
<dbReference type="InterPro" id="IPR039121">
    <property type="entry name" value="NUDT19"/>
</dbReference>
<evidence type="ECO:0000256" key="1">
    <source>
        <dbReference type="ARBA" id="ARBA00001936"/>
    </source>
</evidence>
<dbReference type="GO" id="GO:0046872">
    <property type="term" value="F:metal ion binding"/>
    <property type="evidence" value="ECO:0007669"/>
    <property type="project" value="UniProtKB-KW"/>
</dbReference>
<keyword evidence="4" id="KW-0378">Hydrolase</keyword>
<evidence type="ECO:0000313" key="9">
    <source>
        <dbReference type="EMBL" id="RSH82466.1"/>
    </source>
</evidence>
<dbReference type="PANTHER" id="PTHR12318:SF0">
    <property type="entry name" value="ACYL-COENZYME A DIPHOSPHATASE NUDT19"/>
    <property type="match status" value="1"/>
</dbReference>
<dbReference type="InterPro" id="IPR000086">
    <property type="entry name" value="NUDIX_hydrolase_dom"/>
</dbReference>
<organism evidence="9 10">
    <name type="scientific">Apiotrichum porosum</name>
    <dbReference type="NCBI Taxonomy" id="105984"/>
    <lineage>
        <taxon>Eukaryota</taxon>
        <taxon>Fungi</taxon>
        <taxon>Dikarya</taxon>
        <taxon>Basidiomycota</taxon>
        <taxon>Agaricomycotina</taxon>
        <taxon>Tremellomycetes</taxon>
        <taxon>Trichosporonales</taxon>
        <taxon>Trichosporonaceae</taxon>
        <taxon>Apiotrichum</taxon>
    </lineage>
</organism>